<keyword evidence="3" id="KW-1185">Reference proteome</keyword>
<dbReference type="InterPro" id="IPR010730">
    <property type="entry name" value="HET"/>
</dbReference>
<accession>A0A8E2EXH4</accession>
<reference evidence="2 3" key="1">
    <citation type="journal article" date="2016" name="Nat. Commun.">
        <title>Ectomycorrhizal ecology is imprinted in the genome of the dominant symbiotic fungus Cenococcum geophilum.</title>
        <authorList>
            <consortium name="DOE Joint Genome Institute"/>
            <person name="Peter M."/>
            <person name="Kohler A."/>
            <person name="Ohm R.A."/>
            <person name="Kuo A."/>
            <person name="Krutzmann J."/>
            <person name="Morin E."/>
            <person name="Arend M."/>
            <person name="Barry K.W."/>
            <person name="Binder M."/>
            <person name="Choi C."/>
            <person name="Clum A."/>
            <person name="Copeland A."/>
            <person name="Grisel N."/>
            <person name="Haridas S."/>
            <person name="Kipfer T."/>
            <person name="LaButti K."/>
            <person name="Lindquist E."/>
            <person name="Lipzen A."/>
            <person name="Maire R."/>
            <person name="Meier B."/>
            <person name="Mihaltcheva S."/>
            <person name="Molinier V."/>
            <person name="Murat C."/>
            <person name="Poggeler S."/>
            <person name="Quandt C.A."/>
            <person name="Sperisen C."/>
            <person name="Tritt A."/>
            <person name="Tisserant E."/>
            <person name="Crous P.W."/>
            <person name="Henrissat B."/>
            <person name="Nehls U."/>
            <person name="Egli S."/>
            <person name="Spatafora J.W."/>
            <person name="Grigoriev I.V."/>
            <person name="Martin F.M."/>
        </authorList>
    </citation>
    <scope>NUCLEOTIDE SEQUENCE [LARGE SCALE GENOMIC DNA]</scope>
    <source>
        <strain evidence="2 3">CBS 207.34</strain>
    </source>
</reference>
<organism evidence="2 3">
    <name type="scientific">Glonium stellatum</name>
    <dbReference type="NCBI Taxonomy" id="574774"/>
    <lineage>
        <taxon>Eukaryota</taxon>
        <taxon>Fungi</taxon>
        <taxon>Dikarya</taxon>
        <taxon>Ascomycota</taxon>
        <taxon>Pezizomycotina</taxon>
        <taxon>Dothideomycetes</taxon>
        <taxon>Pleosporomycetidae</taxon>
        <taxon>Gloniales</taxon>
        <taxon>Gloniaceae</taxon>
        <taxon>Glonium</taxon>
    </lineage>
</organism>
<protein>
    <recommendedName>
        <fullName evidence="1">Heterokaryon incompatibility domain-containing protein</fullName>
    </recommendedName>
</protein>
<dbReference type="InterPro" id="IPR052895">
    <property type="entry name" value="HetReg/Transcr_Mod"/>
</dbReference>
<evidence type="ECO:0000313" key="3">
    <source>
        <dbReference type="Proteomes" id="UP000250140"/>
    </source>
</evidence>
<gene>
    <name evidence="2" type="ORF">AOQ84DRAFT_271030</name>
</gene>
<dbReference type="Proteomes" id="UP000250140">
    <property type="component" value="Unassembled WGS sequence"/>
</dbReference>
<dbReference type="Pfam" id="PF06985">
    <property type="entry name" value="HET"/>
    <property type="match status" value="1"/>
</dbReference>
<dbReference type="PANTHER" id="PTHR24148">
    <property type="entry name" value="ANKYRIN REPEAT DOMAIN-CONTAINING PROTEIN 39 HOMOLOG-RELATED"/>
    <property type="match status" value="1"/>
</dbReference>
<sequence>MAAFDYRPLRENEIRVLKPTSARNLEYRLVHVSPGSKLSYSALSYTWGDNICPYPIRLDGGDFWITQNLRDALHQLQQDRKADYLWVDAICINQIDLREKSVQVKMMTRIYESAHKVFVWLGKPENEEQ</sequence>
<dbReference type="AlphaFoldDB" id="A0A8E2EXH4"/>
<dbReference type="EMBL" id="KV750085">
    <property type="protein sequence ID" value="OCL06341.1"/>
    <property type="molecule type" value="Genomic_DNA"/>
</dbReference>
<feature type="domain" description="Heterokaryon incompatibility" evidence="1">
    <location>
        <begin position="40"/>
        <end position="128"/>
    </location>
</feature>
<dbReference type="OrthoDB" id="5386682at2759"/>
<evidence type="ECO:0000313" key="2">
    <source>
        <dbReference type="EMBL" id="OCL06341.1"/>
    </source>
</evidence>
<proteinExistence type="predicted"/>
<evidence type="ECO:0000259" key="1">
    <source>
        <dbReference type="Pfam" id="PF06985"/>
    </source>
</evidence>
<name>A0A8E2EXH4_9PEZI</name>
<dbReference type="PANTHER" id="PTHR24148:SF73">
    <property type="entry name" value="HET DOMAIN PROTEIN (AFU_ORTHOLOGUE AFUA_8G01020)"/>
    <property type="match status" value="1"/>
</dbReference>
<feature type="non-terminal residue" evidence="2">
    <location>
        <position position="129"/>
    </location>
</feature>